<keyword evidence="8" id="KW-1185">Reference proteome</keyword>
<keyword evidence="2" id="KW-0949">S-adenosyl-L-methionine</keyword>
<evidence type="ECO:0000256" key="4">
    <source>
        <dbReference type="ARBA" id="ARBA00023004"/>
    </source>
</evidence>
<evidence type="ECO:0000313" key="7">
    <source>
        <dbReference type="EMBL" id="AKL97440.1"/>
    </source>
</evidence>
<dbReference type="KEGG" id="epo:Epro_0061"/>
<comment type="cofactor">
    <cofactor evidence="1">
        <name>[4Fe-4S] cluster</name>
        <dbReference type="ChEBI" id="CHEBI:49883"/>
    </cofactor>
</comment>
<dbReference type="InterPro" id="IPR013785">
    <property type="entry name" value="Aldolase_TIM"/>
</dbReference>
<dbReference type="InterPro" id="IPR023821">
    <property type="entry name" value="rSAM_TatD-assoc"/>
</dbReference>
<dbReference type="PANTHER" id="PTHR11228">
    <property type="entry name" value="RADICAL SAM DOMAIN PROTEIN"/>
    <property type="match status" value="1"/>
</dbReference>
<dbReference type="OrthoDB" id="6258756at2"/>
<evidence type="ECO:0000256" key="3">
    <source>
        <dbReference type="ARBA" id="ARBA00022723"/>
    </source>
</evidence>
<gene>
    <name evidence="7" type="ORF">Epro_0061</name>
</gene>
<dbReference type="STRING" id="1408281.Epro_0061"/>
<organism evidence="7 8">
    <name type="scientific">Endomicrobium proavitum</name>
    <dbReference type="NCBI Taxonomy" id="1408281"/>
    <lineage>
        <taxon>Bacteria</taxon>
        <taxon>Pseudomonadati</taxon>
        <taxon>Elusimicrobiota</taxon>
        <taxon>Endomicrobiia</taxon>
        <taxon>Endomicrobiales</taxon>
        <taxon>Endomicrobiaceae</taxon>
        <taxon>Endomicrobium</taxon>
    </lineage>
</organism>
<keyword evidence="4" id="KW-0408">Iron</keyword>
<dbReference type="GO" id="GO:0046872">
    <property type="term" value="F:metal ion binding"/>
    <property type="evidence" value="ECO:0007669"/>
    <property type="project" value="UniProtKB-KW"/>
</dbReference>
<accession>A0A0G3WHQ8</accession>
<dbReference type="PANTHER" id="PTHR11228:SF7">
    <property type="entry name" value="PQQA PEPTIDE CYCLASE"/>
    <property type="match status" value="1"/>
</dbReference>
<reference evidence="7 8" key="1">
    <citation type="submission" date="2014-09" db="EMBL/GenBank/DDBJ databases">
        <title>Complete genome sequence of Endomicrobium proavitum.</title>
        <authorList>
            <person name="Zheng H."/>
        </authorList>
    </citation>
    <scope>NUCLEOTIDE SEQUENCE [LARGE SCALE GENOMIC DNA]</scope>
    <source>
        <strain evidence="7 8">Rsa215</strain>
    </source>
</reference>
<dbReference type="InterPro" id="IPR058240">
    <property type="entry name" value="rSAM_sf"/>
</dbReference>
<dbReference type="AlphaFoldDB" id="A0A0G3WHQ8"/>
<keyword evidence="5" id="KW-0411">Iron-sulfur</keyword>
<name>A0A0G3WHQ8_9BACT</name>
<dbReference type="GO" id="GO:0051536">
    <property type="term" value="F:iron-sulfur cluster binding"/>
    <property type="evidence" value="ECO:0007669"/>
    <property type="project" value="UniProtKB-KW"/>
</dbReference>
<dbReference type="SFLD" id="SFLDG01111">
    <property type="entry name" value="Uncharacterised_Radical_SAM_Su"/>
    <property type="match status" value="1"/>
</dbReference>
<keyword evidence="3" id="KW-0479">Metal-binding</keyword>
<feature type="domain" description="Radical SAM core" evidence="6">
    <location>
        <begin position="6"/>
        <end position="200"/>
    </location>
</feature>
<dbReference type="NCBIfam" id="TIGR04038">
    <property type="entry name" value="tatD_link_rSAM"/>
    <property type="match status" value="1"/>
</dbReference>
<dbReference type="GO" id="GO:0003824">
    <property type="term" value="F:catalytic activity"/>
    <property type="evidence" value="ECO:0007669"/>
    <property type="project" value="InterPro"/>
</dbReference>
<dbReference type="PROSITE" id="PS51918">
    <property type="entry name" value="RADICAL_SAM"/>
    <property type="match status" value="1"/>
</dbReference>
<dbReference type="RefSeq" id="WP_052569530.1">
    <property type="nucleotide sequence ID" value="NZ_CP009498.1"/>
</dbReference>
<dbReference type="SUPFAM" id="SSF102114">
    <property type="entry name" value="Radical SAM enzymes"/>
    <property type="match status" value="1"/>
</dbReference>
<dbReference type="InterPro" id="IPR007197">
    <property type="entry name" value="rSAM"/>
</dbReference>
<dbReference type="InterPro" id="IPR050377">
    <property type="entry name" value="Radical_SAM_PqqE_MftC-like"/>
</dbReference>
<proteinExistence type="predicted"/>
<dbReference type="Gene3D" id="3.20.20.70">
    <property type="entry name" value="Aldolase class I"/>
    <property type="match status" value="1"/>
</dbReference>
<dbReference type="Proteomes" id="UP000035337">
    <property type="component" value="Chromosome"/>
</dbReference>
<evidence type="ECO:0000256" key="2">
    <source>
        <dbReference type="ARBA" id="ARBA00022691"/>
    </source>
</evidence>
<dbReference type="SFLD" id="SFLDS00029">
    <property type="entry name" value="Radical_SAM"/>
    <property type="match status" value="1"/>
</dbReference>
<dbReference type="EMBL" id="CP009498">
    <property type="protein sequence ID" value="AKL97440.1"/>
    <property type="molecule type" value="Genomic_DNA"/>
</dbReference>
<dbReference type="CDD" id="cd01335">
    <property type="entry name" value="Radical_SAM"/>
    <property type="match status" value="1"/>
</dbReference>
<evidence type="ECO:0000313" key="8">
    <source>
        <dbReference type="Proteomes" id="UP000035337"/>
    </source>
</evidence>
<protein>
    <submittedName>
        <fullName evidence="7">Putative radical SAM-family protein</fullName>
    </submittedName>
</protein>
<evidence type="ECO:0000256" key="1">
    <source>
        <dbReference type="ARBA" id="ARBA00001966"/>
    </source>
</evidence>
<sequence>MNTISYVFGNNLYLNITNRCMMACPYCIKHKWANNFHGNDLKLQKEPSAQDIIKNIGDPKKYGEIIFCGYGDALVKPNIVKEVSKWVKDNGGKVRINTAGLANRYHQKNILPQLKGLADAVSISLNGTNPKEHNELNRPAFGEESFDEIIKFAKEAKEYIPQVVITAVELPGLDVSKVEKIAKDAGVEFRVRPYLDENEN</sequence>
<dbReference type="Pfam" id="PF04055">
    <property type="entry name" value="Radical_SAM"/>
    <property type="match status" value="1"/>
</dbReference>
<evidence type="ECO:0000259" key="6">
    <source>
        <dbReference type="PROSITE" id="PS51918"/>
    </source>
</evidence>
<evidence type="ECO:0000256" key="5">
    <source>
        <dbReference type="ARBA" id="ARBA00023014"/>
    </source>
</evidence>